<feature type="region of interest" description="Disordered" evidence="12">
    <location>
        <begin position="1"/>
        <end position="79"/>
    </location>
</feature>
<evidence type="ECO:0000256" key="4">
    <source>
        <dbReference type="ARBA" id="ARBA00014269"/>
    </source>
</evidence>
<keyword evidence="11" id="KW-0449">Lipoprotein</keyword>
<reference evidence="16" key="1">
    <citation type="submission" date="2025-08" db="UniProtKB">
        <authorList>
            <consortium name="RefSeq"/>
        </authorList>
    </citation>
    <scope>IDENTIFICATION</scope>
</reference>
<dbReference type="PANTHER" id="PTHR10006:SF19">
    <property type="entry name" value="MUCIN-1"/>
    <property type="match status" value="1"/>
</dbReference>
<dbReference type="Proteomes" id="UP000694915">
    <property type="component" value="Unplaced"/>
</dbReference>
<evidence type="ECO:0000256" key="5">
    <source>
        <dbReference type="ARBA" id="ARBA00022475"/>
    </source>
</evidence>
<evidence type="ECO:0000256" key="7">
    <source>
        <dbReference type="ARBA" id="ARBA00022553"/>
    </source>
</evidence>
<dbReference type="GeneID" id="101987376"/>
<accession>A0ABM1USR3</accession>
<evidence type="ECO:0000256" key="3">
    <source>
        <dbReference type="ARBA" id="ARBA00004496"/>
    </source>
</evidence>
<evidence type="ECO:0000256" key="13">
    <source>
        <dbReference type="SAM" id="Phobius"/>
    </source>
</evidence>
<keyword evidence="6" id="KW-0963">Cytoplasm</keyword>
<dbReference type="InterPro" id="IPR000082">
    <property type="entry name" value="SEA_dom"/>
</dbReference>
<feature type="region of interest" description="Disordered" evidence="12">
    <location>
        <begin position="172"/>
        <end position="264"/>
    </location>
</feature>
<feature type="transmembrane region" description="Helical" evidence="13">
    <location>
        <begin position="419"/>
        <end position="444"/>
    </location>
</feature>
<dbReference type="RefSeq" id="XP_026645025.1">
    <property type="nucleotide sequence ID" value="XM_026789224.1"/>
</dbReference>
<evidence type="ECO:0000313" key="16">
    <source>
        <dbReference type="RefSeq" id="XP_026645025.1"/>
    </source>
</evidence>
<keyword evidence="13" id="KW-0812">Transmembrane</keyword>
<dbReference type="SMART" id="SM00200">
    <property type="entry name" value="SEA"/>
    <property type="match status" value="1"/>
</dbReference>
<dbReference type="PROSITE" id="PS50024">
    <property type="entry name" value="SEA"/>
    <property type="match status" value="1"/>
</dbReference>
<feature type="compositionally biased region" description="Low complexity" evidence="12">
    <location>
        <begin position="185"/>
        <end position="203"/>
    </location>
</feature>
<dbReference type="Gene3D" id="6.10.140.600">
    <property type="match status" value="1"/>
</dbReference>
<dbReference type="Pfam" id="PF01390">
    <property type="entry name" value="SEA"/>
    <property type="match status" value="1"/>
</dbReference>
<feature type="region of interest" description="Disordered" evidence="12">
    <location>
        <begin position="474"/>
        <end position="515"/>
    </location>
</feature>
<dbReference type="InterPro" id="IPR036364">
    <property type="entry name" value="SEA_dom_sf"/>
</dbReference>
<evidence type="ECO:0000256" key="2">
    <source>
        <dbReference type="ARBA" id="ARBA00004247"/>
    </source>
</evidence>
<evidence type="ECO:0000259" key="14">
    <source>
        <dbReference type="PROSITE" id="PS50024"/>
    </source>
</evidence>
<keyword evidence="15" id="KW-1185">Reference proteome</keyword>
<sequence>MKDEAGGRLKPFQPHLLTAAAATPQSKFRRDRKPRAGAAPLWVRGAEGAGGRDECNIGGGKNNTAPRPVPPARPGSRNPAPYHVDLWNPGTGGALGCWGHLRVDSVTTPGHGGVSAPATNSTVDLASMPVQSGTSAPATNSTMDSATTPVHTSFSIQTTMAISGSANTLIHNGSSVPTTSPALGSATSPAHSSASSMTNSSESDLATTPVSTTKATLGSTITPVHNGSLVPTTSSATTPIRNNSSTMAATTPAGNGTQSPAPSQHPVTPITLAISGNSTVPLSTVLSLAFSRNTSPQVSLEVSLFLLSFHIGNHQFNSSLEDPSSSYYRALKRNVSELFLQIFNEDFLGISTIKFRSGSVVVDSTLIFRGGAASASEVKSRLSQHAKEAEDYNLAISEVTVDEMQFPSSTQSWPGVPGWGIALLVLVCVLVALAIIFLLALAVCQCRRKNYGQLDIFPTQDTYHPMNEYPTYHTHGRYVPPGSTKRSPYEEVSAGNGGSNLSYTNPAVSTTSANL</sequence>
<organism evidence="15 16">
    <name type="scientific">Microtus ochrogaster</name>
    <name type="common">Prairie vole</name>
    <dbReference type="NCBI Taxonomy" id="79684"/>
    <lineage>
        <taxon>Eukaryota</taxon>
        <taxon>Metazoa</taxon>
        <taxon>Chordata</taxon>
        <taxon>Craniata</taxon>
        <taxon>Vertebrata</taxon>
        <taxon>Euteleostomi</taxon>
        <taxon>Mammalia</taxon>
        <taxon>Eutheria</taxon>
        <taxon>Euarchontoglires</taxon>
        <taxon>Glires</taxon>
        <taxon>Rodentia</taxon>
        <taxon>Myomorpha</taxon>
        <taxon>Muroidea</taxon>
        <taxon>Cricetidae</taxon>
        <taxon>Arvicolinae</taxon>
        <taxon>Microtus</taxon>
    </lineage>
</organism>
<dbReference type="PANTHER" id="PTHR10006">
    <property type="entry name" value="MUCIN-1-RELATED"/>
    <property type="match status" value="1"/>
</dbReference>
<feature type="domain" description="SEA" evidence="14">
    <location>
        <begin position="301"/>
        <end position="408"/>
    </location>
</feature>
<keyword evidence="9" id="KW-0564">Palmitate</keyword>
<protein>
    <recommendedName>
        <fullName evidence="4">Mucin-1</fullName>
    </recommendedName>
</protein>
<proteinExistence type="predicted"/>
<evidence type="ECO:0000313" key="15">
    <source>
        <dbReference type="Proteomes" id="UP000694915"/>
    </source>
</evidence>
<keyword evidence="8" id="KW-0068">Autocatalytic cleavage</keyword>
<evidence type="ECO:0000256" key="1">
    <source>
        <dbReference type="ARBA" id="ARBA00004123"/>
    </source>
</evidence>
<keyword evidence="7" id="KW-0597">Phosphoprotein</keyword>
<evidence type="ECO:0000256" key="10">
    <source>
        <dbReference type="ARBA" id="ARBA00023242"/>
    </source>
</evidence>
<evidence type="ECO:0000256" key="6">
    <source>
        <dbReference type="ARBA" id="ARBA00022490"/>
    </source>
</evidence>
<keyword evidence="5" id="KW-1003">Cell membrane</keyword>
<name>A0ABM1USR3_MICOH</name>
<evidence type="ECO:0000256" key="12">
    <source>
        <dbReference type="SAM" id="MobiDB-lite"/>
    </source>
</evidence>
<evidence type="ECO:0000256" key="9">
    <source>
        <dbReference type="ARBA" id="ARBA00023139"/>
    </source>
</evidence>
<feature type="compositionally biased region" description="Polar residues" evidence="12">
    <location>
        <begin position="204"/>
        <end position="264"/>
    </location>
</feature>
<evidence type="ECO:0000256" key="8">
    <source>
        <dbReference type="ARBA" id="ARBA00022813"/>
    </source>
</evidence>
<comment type="subcellular location">
    <subcellularLocation>
        <location evidence="2">Apical cell membrane</location>
        <topology evidence="2">Single-pass type I membrane protein</topology>
    </subcellularLocation>
    <subcellularLocation>
        <location evidence="3">Cytoplasm</location>
    </subcellularLocation>
    <subcellularLocation>
        <location evidence="1">Nucleus</location>
    </subcellularLocation>
</comment>
<evidence type="ECO:0000256" key="11">
    <source>
        <dbReference type="ARBA" id="ARBA00023288"/>
    </source>
</evidence>
<feature type="compositionally biased region" description="Polar residues" evidence="12">
    <location>
        <begin position="172"/>
        <end position="182"/>
    </location>
</feature>
<gene>
    <name evidence="16" type="primary">Muc1</name>
</gene>
<keyword evidence="13" id="KW-0472">Membrane</keyword>
<keyword evidence="13" id="KW-1133">Transmembrane helix</keyword>
<keyword evidence="10" id="KW-0539">Nucleus</keyword>
<feature type="compositionally biased region" description="Polar residues" evidence="12">
    <location>
        <begin position="499"/>
        <end position="515"/>
    </location>
</feature>
<dbReference type="SUPFAM" id="SSF82671">
    <property type="entry name" value="SEA domain"/>
    <property type="match status" value="1"/>
</dbReference>